<dbReference type="Proteomes" id="UP000275078">
    <property type="component" value="Unassembled WGS sequence"/>
</dbReference>
<protein>
    <submittedName>
        <fullName evidence="1">Uncharacterized protein</fullName>
    </submittedName>
</protein>
<proteinExistence type="predicted"/>
<accession>A0A3N4HXK2</accession>
<gene>
    <name evidence="1" type="ORF">BJ508DRAFT_155375</name>
</gene>
<dbReference type="EMBL" id="ML119710">
    <property type="protein sequence ID" value="RPA78555.1"/>
    <property type="molecule type" value="Genomic_DNA"/>
</dbReference>
<evidence type="ECO:0000313" key="2">
    <source>
        <dbReference type="Proteomes" id="UP000275078"/>
    </source>
</evidence>
<dbReference type="AlphaFoldDB" id="A0A3N4HXK2"/>
<sequence length="193" mass="20996">MNVCGSAAGANAFEIGLTLGVRSTVLEGLYRSITESMNGPSPSSSTWRIEAIHSALSTTPVPLRFASSGSSTRPFVGVGRLDFSSETQLITLREEPVHEATQSSIQEVHREHDWQQATYAQYRNPRKLLCSISKTLRSSKGLRHCRVGLAAALDYETVSSEFDDLSAGRKDRVLSAYGDFVGGNLERISTARS</sequence>
<evidence type="ECO:0000313" key="1">
    <source>
        <dbReference type="EMBL" id="RPA78555.1"/>
    </source>
</evidence>
<reference evidence="1 2" key="1">
    <citation type="journal article" date="2018" name="Nat. Ecol. Evol.">
        <title>Pezizomycetes genomes reveal the molecular basis of ectomycorrhizal truffle lifestyle.</title>
        <authorList>
            <person name="Murat C."/>
            <person name="Payen T."/>
            <person name="Noel B."/>
            <person name="Kuo A."/>
            <person name="Morin E."/>
            <person name="Chen J."/>
            <person name="Kohler A."/>
            <person name="Krizsan K."/>
            <person name="Balestrini R."/>
            <person name="Da Silva C."/>
            <person name="Montanini B."/>
            <person name="Hainaut M."/>
            <person name="Levati E."/>
            <person name="Barry K.W."/>
            <person name="Belfiori B."/>
            <person name="Cichocki N."/>
            <person name="Clum A."/>
            <person name="Dockter R.B."/>
            <person name="Fauchery L."/>
            <person name="Guy J."/>
            <person name="Iotti M."/>
            <person name="Le Tacon F."/>
            <person name="Lindquist E.A."/>
            <person name="Lipzen A."/>
            <person name="Malagnac F."/>
            <person name="Mello A."/>
            <person name="Molinier V."/>
            <person name="Miyauchi S."/>
            <person name="Poulain J."/>
            <person name="Riccioni C."/>
            <person name="Rubini A."/>
            <person name="Sitrit Y."/>
            <person name="Splivallo R."/>
            <person name="Traeger S."/>
            <person name="Wang M."/>
            <person name="Zifcakova L."/>
            <person name="Wipf D."/>
            <person name="Zambonelli A."/>
            <person name="Paolocci F."/>
            <person name="Nowrousian M."/>
            <person name="Ottonello S."/>
            <person name="Baldrian P."/>
            <person name="Spatafora J.W."/>
            <person name="Henrissat B."/>
            <person name="Nagy L.G."/>
            <person name="Aury J.M."/>
            <person name="Wincker P."/>
            <person name="Grigoriev I.V."/>
            <person name="Bonfante P."/>
            <person name="Martin F.M."/>
        </authorList>
    </citation>
    <scope>NUCLEOTIDE SEQUENCE [LARGE SCALE GENOMIC DNA]</scope>
    <source>
        <strain evidence="1 2">RN42</strain>
    </source>
</reference>
<keyword evidence="2" id="KW-1185">Reference proteome</keyword>
<name>A0A3N4HXK2_ASCIM</name>
<organism evidence="1 2">
    <name type="scientific">Ascobolus immersus RN42</name>
    <dbReference type="NCBI Taxonomy" id="1160509"/>
    <lineage>
        <taxon>Eukaryota</taxon>
        <taxon>Fungi</taxon>
        <taxon>Dikarya</taxon>
        <taxon>Ascomycota</taxon>
        <taxon>Pezizomycotina</taxon>
        <taxon>Pezizomycetes</taxon>
        <taxon>Pezizales</taxon>
        <taxon>Ascobolaceae</taxon>
        <taxon>Ascobolus</taxon>
    </lineage>
</organism>